<dbReference type="AlphaFoldDB" id="A0A363NT47"/>
<accession>A0A363NT47</accession>
<evidence type="ECO:0008006" key="3">
    <source>
        <dbReference type="Google" id="ProtNLM"/>
    </source>
</evidence>
<sequence length="126" mass="14975">MIKRIGLTKDSGWQFGIRKTFPSNLESIWKLFFSEEGLKYWSEGVEQDFSTFKEYSHIRTKWKHVGFKERANLQIRFIPSQKSDKTTISIHVDQLENDNQREEAKKYWTKIIENIPLLLAPKVVKV</sequence>
<organism evidence="1 2">
    <name type="scientific">Sphingobacterium athyrii</name>
    <dbReference type="NCBI Taxonomy" id="2152717"/>
    <lineage>
        <taxon>Bacteria</taxon>
        <taxon>Pseudomonadati</taxon>
        <taxon>Bacteroidota</taxon>
        <taxon>Sphingobacteriia</taxon>
        <taxon>Sphingobacteriales</taxon>
        <taxon>Sphingobacteriaceae</taxon>
        <taxon>Sphingobacterium</taxon>
    </lineage>
</organism>
<comment type="caution">
    <text evidence="1">The sequence shown here is derived from an EMBL/GenBank/DDBJ whole genome shotgun (WGS) entry which is preliminary data.</text>
</comment>
<evidence type="ECO:0000313" key="2">
    <source>
        <dbReference type="Proteomes" id="UP000250831"/>
    </source>
</evidence>
<dbReference type="RefSeq" id="WP_108633856.1">
    <property type="nucleotide sequence ID" value="NZ_DAMCKI010000002.1"/>
</dbReference>
<gene>
    <name evidence="1" type="ORF">DCO56_11105</name>
</gene>
<reference evidence="1 2" key="1">
    <citation type="submission" date="2018-04" db="EMBL/GenBank/DDBJ databases">
        <title>Sphingobacterium sp. M46 Genome.</title>
        <authorList>
            <person name="Cheng J."/>
            <person name="Li Y."/>
        </authorList>
    </citation>
    <scope>NUCLEOTIDE SEQUENCE [LARGE SCALE GENOMIC DNA]</scope>
    <source>
        <strain evidence="1 2">M46</strain>
    </source>
</reference>
<evidence type="ECO:0000313" key="1">
    <source>
        <dbReference type="EMBL" id="PUV23927.1"/>
    </source>
</evidence>
<dbReference type="EMBL" id="QCXX01000003">
    <property type="protein sequence ID" value="PUV23927.1"/>
    <property type="molecule type" value="Genomic_DNA"/>
</dbReference>
<dbReference type="OrthoDB" id="4549061at2"/>
<name>A0A363NT47_9SPHI</name>
<keyword evidence="2" id="KW-1185">Reference proteome</keyword>
<proteinExistence type="predicted"/>
<dbReference type="Proteomes" id="UP000250831">
    <property type="component" value="Unassembled WGS sequence"/>
</dbReference>
<protein>
    <recommendedName>
        <fullName evidence="3">ATPase</fullName>
    </recommendedName>
</protein>